<name>T1CZ18_9ZZZZ</name>
<feature type="domain" description="ABC transporter" evidence="5">
    <location>
        <begin position="7"/>
        <end position="241"/>
    </location>
</feature>
<comment type="caution">
    <text evidence="6">The sequence shown here is derived from an EMBL/GenBank/DDBJ whole genome shotgun (WGS) entry which is preliminary data.</text>
</comment>
<dbReference type="AlphaFoldDB" id="T1CZ18"/>
<dbReference type="InterPro" id="IPR003439">
    <property type="entry name" value="ABC_transporter-like_ATP-bd"/>
</dbReference>
<dbReference type="GO" id="GO:0005524">
    <property type="term" value="F:ATP binding"/>
    <property type="evidence" value="ECO:0007669"/>
    <property type="project" value="UniProtKB-KW"/>
</dbReference>
<keyword evidence="2" id="KW-0813">Transport</keyword>
<accession>T1CZ18</accession>
<dbReference type="Pfam" id="PF00005">
    <property type="entry name" value="ABC_tran"/>
    <property type="match status" value="1"/>
</dbReference>
<dbReference type="CDD" id="cd03263">
    <property type="entry name" value="ABC_subfamily_A"/>
    <property type="match status" value="1"/>
</dbReference>
<dbReference type="InterPro" id="IPR003593">
    <property type="entry name" value="AAA+_ATPase"/>
</dbReference>
<reference evidence="6" key="1">
    <citation type="submission" date="2013-08" db="EMBL/GenBank/DDBJ databases">
        <authorList>
            <person name="Mendez C."/>
            <person name="Richter M."/>
            <person name="Ferrer M."/>
            <person name="Sanchez J."/>
        </authorList>
    </citation>
    <scope>NUCLEOTIDE SEQUENCE</scope>
</reference>
<reference evidence="6" key="2">
    <citation type="journal article" date="2014" name="ISME J.">
        <title>Microbial stratification in low pH oxic and suboxic macroscopic growths along an acid mine drainage.</title>
        <authorList>
            <person name="Mendez-Garcia C."/>
            <person name="Mesa V."/>
            <person name="Sprenger R.R."/>
            <person name="Richter M."/>
            <person name="Diez M.S."/>
            <person name="Solano J."/>
            <person name="Bargiela R."/>
            <person name="Golyshina O.V."/>
            <person name="Manteca A."/>
            <person name="Ramos J.L."/>
            <person name="Gallego J.R."/>
            <person name="Llorente I."/>
            <person name="Martins Dos Santos V.A."/>
            <person name="Jensen O.N."/>
            <person name="Pelaez A.I."/>
            <person name="Sanchez J."/>
            <person name="Ferrer M."/>
        </authorList>
    </citation>
    <scope>NUCLEOTIDE SEQUENCE</scope>
</reference>
<protein>
    <submittedName>
        <fullName evidence="6">ABC transporter, ATP binding protein</fullName>
    </submittedName>
</protein>
<dbReference type="PROSITE" id="PS50893">
    <property type="entry name" value="ABC_TRANSPORTER_2"/>
    <property type="match status" value="1"/>
</dbReference>
<dbReference type="PANTHER" id="PTHR42711:SF5">
    <property type="entry name" value="ABC TRANSPORTER ATP-BINDING PROTEIN NATA"/>
    <property type="match status" value="1"/>
</dbReference>
<dbReference type="EMBL" id="AUZY01001259">
    <property type="protein sequence ID" value="EQD75410.1"/>
    <property type="molecule type" value="Genomic_DNA"/>
</dbReference>
<evidence type="ECO:0000259" key="5">
    <source>
        <dbReference type="PROSITE" id="PS50893"/>
    </source>
</evidence>
<sequence>MSGEPAIRAIGIGKRYPKAPPGVAALADLSLTVPAGKIYGLIGQNGAGKTTFVRIAATQLTPSSGEMYVLGHPILREERAIRARIACVPQESRPLYFLNTEEVVYLYLKLRGIDPLEARQRTKAALEELSLWEYRKRQVSRLSGGLRRRALVAMVLASDADLLFLDEPTTGLDPLARRQVWEAIRRASREHRTILLTTHYLDEAEALSSRIALIDKGRMLLEGTAAELRARVRLPYRVSVQGSALLSELEPYGRVSAIEGGFLVFAREADARELARWALERGHRVSMGPVTLEDVFLEVVGRPIEQDEPLAEGPEAA</sequence>
<keyword evidence="4" id="KW-0067">ATP-binding</keyword>
<keyword evidence="3" id="KW-0547">Nucleotide-binding</keyword>
<evidence type="ECO:0000256" key="4">
    <source>
        <dbReference type="ARBA" id="ARBA00022840"/>
    </source>
</evidence>
<dbReference type="GO" id="GO:0016887">
    <property type="term" value="F:ATP hydrolysis activity"/>
    <property type="evidence" value="ECO:0007669"/>
    <property type="project" value="InterPro"/>
</dbReference>
<evidence type="ECO:0000313" key="6">
    <source>
        <dbReference type="EMBL" id="EQD75410.1"/>
    </source>
</evidence>
<evidence type="ECO:0000256" key="3">
    <source>
        <dbReference type="ARBA" id="ARBA00022741"/>
    </source>
</evidence>
<evidence type="ECO:0000256" key="1">
    <source>
        <dbReference type="ARBA" id="ARBA00005417"/>
    </source>
</evidence>
<dbReference type="SUPFAM" id="SSF52540">
    <property type="entry name" value="P-loop containing nucleoside triphosphate hydrolases"/>
    <property type="match status" value="1"/>
</dbReference>
<dbReference type="SMART" id="SM00382">
    <property type="entry name" value="AAA"/>
    <property type="match status" value="1"/>
</dbReference>
<proteinExistence type="inferred from homology"/>
<dbReference type="Gene3D" id="3.40.50.300">
    <property type="entry name" value="P-loop containing nucleotide triphosphate hydrolases"/>
    <property type="match status" value="1"/>
</dbReference>
<organism evidence="6">
    <name type="scientific">mine drainage metagenome</name>
    <dbReference type="NCBI Taxonomy" id="410659"/>
    <lineage>
        <taxon>unclassified sequences</taxon>
        <taxon>metagenomes</taxon>
        <taxon>ecological metagenomes</taxon>
    </lineage>
</organism>
<dbReference type="InterPro" id="IPR050763">
    <property type="entry name" value="ABC_transporter_ATP-binding"/>
</dbReference>
<dbReference type="PANTHER" id="PTHR42711">
    <property type="entry name" value="ABC TRANSPORTER ATP-BINDING PROTEIN"/>
    <property type="match status" value="1"/>
</dbReference>
<comment type="similarity">
    <text evidence="1">Belongs to the ABC transporter superfamily.</text>
</comment>
<gene>
    <name evidence="6" type="ORF">B1B_02140</name>
</gene>
<evidence type="ECO:0000256" key="2">
    <source>
        <dbReference type="ARBA" id="ARBA00022448"/>
    </source>
</evidence>
<dbReference type="InterPro" id="IPR027417">
    <property type="entry name" value="P-loop_NTPase"/>
</dbReference>